<evidence type="ECO:0000256" key="4">
    <source>
        <dbReference type="ARBA" id="ARBA00022630"/>
    </source>
</evidence>
<dbReference type="Pfam" id="PF00258">
    <property type="entry name" value="Flavodoxin_1"/>
    <property type="match status" value="1"/>
</dbReference>
<feature type="binding site" evidence="9">
    <location>
        <position position="132"/>
    </location>
    <ligand>
        <name>FMN</name>
        <dbReference type="ChEBI" id="CHEBI:58210"/>
    </ligand>
</feature>
<comment type="cofactor">
    <cofactor evidence="2 9">
        <name>FAD</name>
        <dbReference type="ChEBI" id="CHEBI:57692"/>
    </cofactor>
</comment>
<dbReference type="InterPro" id="IPR023173">
    <property type="entry name" value="NADPH_Cyt_P450_Rdtase_alpha"/>
</dbReference>
<dbReference type="SUPFAM" id="SSF52343">
    <property type="entry name" value="Ferredoxin reductase-like, C-terminal NADP-linked domain"/>
    <property type="match status" value="1"/>
</dbReference>
<comment type="caution">
    <text evidence="12">The sequence shown here is derived from an EMBL/GenBank/DDBJ whole genome shotgun (WGS) entry which is preliminary data.</text>
</comment>
<dbReference type="InterPro" id="IPR017938">
    <property type="entry name" value="Riboflavin_synthase-like_b-brl"/>
</dbReference>
<comment type="subcellular location">
    <subcellularLocation>
        <location evidence="9">Cytoplasm</location>
    </subcellularLocation>
</comment>
<dbReference type="InterPro" id="IPR008254">
    <property type="entry name" value="Flavodoxin/NO_synth"/>
</dbReference>
<gene>
    <name evidence="12" type="ORF">ANN_02188</name>
</gene>
<comment type="caution">
    <text evidence="9">Lacks conserved residue(s) required for the propagation of feature annotation.</text>
</comment>
<evidence type="ECO:0000256" key="1">
    <source>
        <dbReference type="ARBA" id="ARBA00001917"/>
    </source>
</evidence>
<dbReference type="InterPro" id="IPR003097">
    <property type="entry name" value="CysJ-like_FAD-binding"/>
</dbReference>
<dbReference type="PANTHER" id="PTHR19384">
    <property type="entry name" value="NITRIC OXIDE SYNTHASE-RELATED"/>
    <property type="match status" value="1"/>
</dbReference>
<feature type="binding site" evidence="9">
    <location>
        <position position="363"/>
    </location>
    <ligand>
        <name>FAD</name>
        <dbReference type="ChEBI" id="CHEBI:57692"/>
    </ligand>
</feature>
<comment type="catalytic activity">
    <reaction evidence="9">
        <text>2 oxidized [2Fe-2S]-[protein] + NADPH = 2 reduced [2Fe-2S]-[protein] + NADP(+) + H(+)</text>
        <dbReference type="Rhea" id="RHEA:67716"/>
        <dbReference type="Rhea" id="RHEA-COMP:17327"/>
        <dbReference type="Rhea" id="RHEA-COMP:17328"/>
        <dbReference type="ChEBI" id="CHEBI:15378"/>
        <dbReference type="ChEBI" id="CHEBI:33737"/>
        <dbReference type="ChEBI" id="CHEBI:33738"/>
        <dbReference type="ChEBI" id="CHEBI:57783"/>
        <dbReference type="ChEBI" id="CHEBI:58349"/>
    </reaction>
</comment>
<dbReference type="Gene3D" id="2.40.30.10">
    <property type="entry name" value="Translation factors"/>
    <property type="match status" value="1"/>
</dbReference>
<sequence length="608" mass="69624">MAKRRINILYGSQTGTAQEVAERIWRESKRFYFQGPVRAMDDYPVSELIYEAVVVFICSTTGQGEEPDNMKKFWKFLLRRNLPANSLKGMRFAVLGLGDSSYAEFNYAAKKLYRRLLQLGAVPFMELGLADDQHDLGADAVVDPWTVDLWTKLSNIFPLPEGVKPLDRDSVTLPRWNVSLAHTNELGTKQPSSARRELTEPKVINSVRQEFNQNNPCHVIVLKNTRTTAPLHFQDVRLIQLSAPELQYYPGDVLMVCPHNASERVDEFFELLSHGSDERLKDPDAVIQVTQKDADAPVPQALQHPLTLRKCAQQYWDLNTVPRRYFFYLLSRFTTSDLEKEKLIEFTTPEGQEELYNYSNRPRRTILEVLQDFPHATANIPLEYVFELFQPIRPRAFSIASSPQAHKEEVHILVAVVKYQTMLKIPRLGLCSNWLATLTAGMTIPVWVRKGSFTFPSLEETPVIMVGPGTGVAPFRSYIHDRVARGLATNKLLYLFFGCRNKNGDFHCSNEWLTLEHEQHLSLFCAFSRDQESKVYVQHVIKEQALLLWSLMKSEAWIFLAGNSNLPSGVREALVDIACRVGELSRDRAEHFVKSLEVSHRFQTETWS</sequence>
<keyword evidence="8 9" id="KW-0560">Oxidoreductase</keyword>
<keyword evidence="3 9" id="KW-0963">Cytoplasm</keyword>
<dbReference type="InterPro" id="IPR001433">
    <property type="entry name" value="OxRdtase_FAD/NAD-bd"/>
</dbReference>
<feature type="binding site" evidence="9">
    <location>
        <position position="470"/>
    </location>
    <ligand>
        <name>NADP(+)</name>
        <dbReference type="ChEBI" id="CHEBI:58349"/>
    </ligand>
</feature>
<dbReference type="PRINTS" id="PR00371">
    <property type="entry name" value="FPNCR"/>
</dbReference>
<feature type="domain" description="Flavodoxin-like" evidence="10">
    <location>
        <begin position="6"/>
        <end position="150"/>
    </location>
</feature>
<feature type="binding site" evidence="9">
    <location>
        <begin position="12"/>
        <end position="17"/>
    </location>
    <ligand>
        <name>FMN</name>
        <dbReference type="ChEBI" id="CHEBI:58210"/>
    </ligand>
</feature>
<keyword evidence="13" id="KW-1185">Reference proteome</keyword>
<evidence type="ECO:0000313" key="12">
    <source>
        <dbReference type="EMBL" id="KAJ4450758.1"/>
    </source>
</evidence>
<dbReference type="Gene3D" id="3.40.50.80">
    <property type="entry name" value="Nucleotide-binding domain of ferredoxin-NADP reductase (FNR) module"/>
    <property type="match status" value="1"/>
</dbReference>
<dbReference type="Gene3D" id="1.20.990.10">
    <property type="entry name" value="NADPH-cytochrome p450 Reductase, Chain A, domain 3"/>
    <property type="match status" value="1"/>
</dbReference>
<evidence type="ECO:0000256" key="8">
    <source>
        <dbReference type="ARBA" id="ARBA00023002"/>
    </source>
</evidence>
<feature type="binding site" evidence="9">
    <location>
        <begin position="534"/>
        <end position="538"/>
    </location>
    <ligand>
        <name>NADP(+)</name>
        <dbReference type="ChEBI" id="CHEBI:58349"/>
    </ligand>
</feature>
<keyword evidence="5 9" id="KW-0288">FMN</keyword>
<comment type="similarity">
    <text evidence="9">In the N-terminal section; belongs to the flavodoxin family.</text>
</comment>
<dbReference type="PROSITE" id="PS51384">
    <property type="entry name" value="FAD_FR"/>
    <property type="match status" value="1"/>
</dbReference>
<evidence type="ECO:0000256" key="7">
    <source>
        <dbReference type="ARBA" id="ARBA00022857"/>
    </source>
</evidence>
<keyword evidence="4 9" id="KW-0285">Flavoprotein</keyword>
<comment type="cofactor">
    <cofactor evidence="1 9">
        <name>FMN</name>
        <dbReference type="ChEBI" id="CHEBI:58210"/>
    </cofactor>
</comment>
<dbReference type="PRINTS" id="PR00369">
    <property type="entry name" value="FLAVODOXIN"/>
</dbReference>
<feature type="domain" description="FAD-binding FR-type" evidence="11">
    <location>
        <begin position="214"/>
        <end position="456"/>
    </location>
</feature>
<dbReference type="SUPFAM" id="SSF52218">
    <property type="entry name" value="Flavoproteins"/>
    <property type="match status" value="1"/>
</dbReference>
<protein>
    <recommendedName>
        <fullName evidence="9">NADPH-dependent diflavin oxidoreductase 1</fullName>
        <ecNumber evidence="9">1.18.1.-</ecNumber>
    </recommendedName>
    <alternativeName>
        <fullName evidence="9">NADPH-dependent FMN and FAD-containing oxidoreductase</fullName>
    </alternativeName>
</protein>
<evidence type="ECO:0000259" key="11">
    <source>
        <dbReference type="PROSITE" id="PS51384"/>
    </source>
</evidence>
<comment type="similarity">
    <text evidence="9">Belongs to the NADPH-dependent diflavin oxidoreductase NDOR1 family.</text>
</comment>
<name>A0ABQ8TWP5_PERAM</name>
<dbReference type="InterPro" id="IPR017927">
    <property type="entry name" value="FAD-bd_FR_type"/>
</dbReference>
<dbReference type="InterPro" id="IPR001094">
    <property type="entry name" value="Flavdoxin-like"/>
</dbReference>
<dbReference type="Pfam" id="PF00667">
    <property type="entry name" value="FAD_binding_1"/>
    <property type="match status" value="1"/>
</dbReference>
<feature type="binding site" evidence="9">
    <location>
        <begin position="528"/>
        <end position="529"/>
    </location>
    <ligand>
        <name>NADP(+)</name>
        <dbReference type="ChEBI" id="CHEBI:58349"/>
    </ligand>
</feature>
<evidence type="ECO:0000256" key="9">
    <source>
        <dbReference type="HAMAP-Rule" id="MF_03178"/>
    </source>
</evidence>
<dbReference type="EC" id="1.18.1.-" evidence="9"/>
<evidence type="ECO:0000256" key="2">
    <source>
        <dbReference type="ARBA" id="ARBA00001974"/>
    </source>
</evidence>
<dbReference type="PROSITE" id="PS50902">
    <property type="entry name" value="FLAVODOXIN_LIKE"/>
    <property type="match status" value="1"/>
</dbReference>
<evidence type="ECO:0000259" key="10">
    <source>
        <dbReference type="PROSITE" id="PS50902"/>
    </source>
</evidence>
<dbReference type="SUPFAM" id="SSF63380">
    <property type="entry name" value="Riboflavin synthase domain-like"/>
    <property type="match status" value="1"/>
</dbReference>
<dbReference type="InterPro" id="IPR039261">
    <property type="entry name" value="FNR_nucleotide-bd"/>
</dbReference>
<feature type="binding site" evidence="9">
    <location>
        <position position="607"/>
    </location>
    <ligand>
        <name>FAD</name>
        <dbReference type="ChEBI" id="CHEBI:57692"/>
    </ligand>
</feature>
<accession>A0ABQ8TWP5</accession>
<dbReference type="EMBL" id="JAJSOF020000001">
    <property type="protein sequence ID" value="KAJ4450758.1"/>
    <property type="molecule type" value="Genomic_DNA"/>
</dbReference>
<feature type="binding site" evidence="9">
    <location>
        <begin position="429"/>
        <end position="432"/>
    </location>
    <ligand>
        <name>FAD</name>
        <dbReference type="ChEBI" id="CHEBI:57692"/>
    </ligand>
</feature>
<reference evidence="12 13" key="1">
    <citation type="journal article" date="2022" name="Allergy">
        <title>Genome assembly and annotation of Periplaneta americana reveal a comprehensive cockroach allergen profile.</title>
        <authorList>
            <person name="Wang L."/>
            <person name="Xiong Q."/>
            <person name="Saelim N."/>
            <person name="Wang L."/>
            <person name="Nong W."/>
            <person name="Wan A.T."/>
            <person name="Shi M."/>
            <person name="Liu X."/>
            <person name="Cao Q."/>
            <person name="Hui J.H.L."/>
            <person name="Sookrung N."/>
            <person name="Leung T.F."/>
            <person name="Tungtrongchitr A."/>
            <person name="Tsui S.K.W."/>
        </authorList>
    </citation>
    <scope>NUCLEOTIDE SEQUENCE [LARGE SCALE GENOMIC DNA]</scope>
    <source>
        <strain evidence="12">PWHHKU_190912</strain>
    </source>
</reference>
<dbReference type="Proteomes" id="UP001148838">
    <property type="component" value="Unassembled WGS sequence"/>
</dbReference>
<dbReference type="PANTHER" id="PTHR19384:SF10">
    <property type="entry name" value="NADPH-DEPENDENT DIFLAVIN OXIDOREDUCTASE 1"/>
    <property type="match status" value="1"/>
</dbReference>
<dbReference type="Pfam" id="PF00175">
    <property type="entry name" value="NAD_binding_1"/>
    <property type="match status" value="1"/>
</dbReference>
<comment type="similarity">
    <text evidence="9">In the C-terminal section; belongs to the flavoprotein pyridine nucleotide cytochrome reductase family.</text>
</comment>
<dbReference type="InterPro" id="IPR029039">
    <property type="entry name" value="Flavoprotein-like_sf"/>
</dbReference>
<feature type="binding site" evidence="9">
    <location>
        <begin position="59"/>
        <end position="62"/>
    </location>
    <ligand>
        <name>FMN</name>
        <dbReference type="ChEBI" id="CHEBI:58210"/>
    </ligand>
</feature>
<keyword evidence="6 9" id="KW-0274">FAD</keyword>
<dbReference type="InterPro" id="IPR001709">
    <property type="entry name" value="Flavoprot_Pyr_Nucl_cyt_Rdtase"/>
</dbReference>
<evidence type="ECO:0000313" key="13">
    <source>
        <dbReference type="Proteomes" id="UP001148838"/>
    </source>
</evidence>
<dbReference type="Gene3D" id="3.40.50.360">
    <property type="match status" value="1"/>
</dbReference>
<proteinExistence type="inferred from homology"/>
<organism evidence="12 13">
    <name type="scientific">Periplaneta americana</name>
    <name type="common">American cockroach</name>
    <name type="synonym">Blatta americana</name>
    <dbReference type="NCBI Taxonomy" id="6978"/>
    <lineage>
        <taxon>Eukaryota</taxon>
        <taxon>Metazoa</taxon>
        <taxon>Ecdysozoa</taxon>
        <taxon>Arthropoda</taxon>
        <taxon>Hexapoda</taxon>
        <taxon>Insecta</taxon>
        <taxon>Pterygota</taxon>
        <taxon>Neoptera</taxon>
        <taxon>Polyneoptera</taxon>
        <taxon>Dictyoptera</taxon>
        <taxon>Blattodea</taxon>
        <taxon>Blattoidea</taxon>
        <taxon>Blattidae</taxon>
        <taxon>Blattinae</taxon>
        <taxon>Periplaneta</taxon>
    </lineage>
</organism>
<dbReference type="InterPro" id="IPR028879">
    <property type="entry name" value="NDOR1"/>
</dbReference>
<evidence type="ECO:0000256" key="6">
    <source>
        <dbReference type="ARBA" id="ARBA00022827"/>
    </source>
</evidence>
<keyword evidence="7 9" id="KW-0521">NADP</keyword>
<comment type="function">
    <text evidence="9">NADPH-dependent reductase which is a central component of the cytosolic iron-sulfur (Fe-S) protein assembly (CIA) machinery. Transfers electrons from NADPH via its FAD and FMN prosthetic groups to the [2Fe-2S] cluster of the anamorsin/DRE2 homolog, another key component of the CIA machinery. In turn, this reduced cluster provides electrons for assembly of cytosolic iron-sulfur cluster proteins.</text>
</comment>
<dbReference type="HAMAP" id="MF_03178">
    <property type="entry name" value="NDOR1"/>
    <property type="match status" value="1"/>
</dbReference>
<evidence type="ECO:0000256" key="3">
    <source>
        <dbReference type="ARBA" id="ARBA00022490"/>
    </source>
</evidence>
<feature type="binding site" evidence="9">
    <location>
        <begin position="395"/>
        <end position="398"/>
    </location>
    <ligand>
        <name>FAD</name>
        <dbReference type="ChEBI" id="CHEBI:57692"/>
    </ligand>
</feature>
<evidence type="ECO:0000256" key="5">
    <source>
        <dbReference type="ARBA" id="ARBA00022643"/>
    </source>
</evidence>